<name>A0A4Q8QLC3_9FLAO</name>
<dbReference type="FunFam" id="3.40.50.300:FF:000522">
    <property type="entry name" value="Gluconokinase"/>
    <property type="match status" value="1"/>
</dbReference>
<evidence type="ECO:0000256" key="6">
    <source>
        <dbReference type="ARBA" id="ARBA00022777"/>
    </source>
</evidence>
<evidence type="ECO:0000313" key="11">
    <source>
        <dbReference type="EMBL" id="TAI49056.1"/>
    </source>
</evidence>
<keyword evidence="5 10" id="KW-0547">Nucleotide-binding</keyword>
<evidence type="ECO:0000256" key="8">
    <source>
        <dbReference type="ARBA" id="ARBA00023064"/>
    </source>
</evidence>
<gene>
    <name evidence="11" type="ORF">EW142_04485</name>
</gene>
<organism evidence="11 12">
    <name type="scientific">Flagellimonas allohymeniacidonis</name>
    <dbReference type="NCBI Taxonomy" id="2517819"/>
    <lineage>
        <taxon>Bacteria</taxon>
        <taxon>Pseudomonadati</taxon>
        <taxon>Bacteroidota</taxon>
        <taxon>Flavobacteriia</taxon>
        <taxon>Flavobacteriales</taxon>
        <taxon>Flavobacteriaceae</taxon>
        <taxon>Flagellimonas</taxon>
    </lineage>
</organism>
<dbReference type="EMBL" id="SGIU01000001">
    <property type="protein sequence ID" value="TAI49056.1"/>
    <property type="molecule type" value="Genomic_DNA"/>
</dbReference>
<dbReference type="PANTHER" id="PTHR43442">
    <property type="entry name" value="GLUCONOKINASE-RELATED"/>
    <property type="match status" value="1"/>
</dbReference>
<dbReference type="InterPro" id="IPR027417">
    <property type="entry name" value="P-loop_NTPase"/>
</dbReference>
<dbReference type="InterPro" id="IPR006001">
    <property type="entry name" value="Therm_gnt_kin"/>
</dbReference>
<dbReference type="NCBIfam" id="TIGR01313">
    <property type="entry name" value="therm_gnt_kin"/>
    <property type="match status" value="1"/>
</dbReference>
<dbReference type="Pfam" id="PF01202">
    <property type="entry name" value="SKI"/>
    <property type="match status" value="1"/>
</dbReference>
<dbReference type="RefSeq" id="WP_130610235.1">
    <property type="nucleotide sequence ID" value="NZ_SGIU01000001.1"/>
</dbReference>
<comment type="catalytic activity">
    <reaction evidence="9 10">
        <text>D-gluconate + ATP = 6-phospho-D-gluconate + ADP + H(+)</text>
        <dbReference type="Rhea" id="RHEA:19433"/>
        <dbReference type="ChEBI" id="CHEBI:15378"/>
        <dbReference type="ChEBI" id="CHEBI:18391"/>
        <dbReference type="ChEBI" id="CHEBI:30616"/>
        <dbReference type="ChEBI" id="CHEBI:58759"/>
        <dbReference type="ChEBI" id="CHEBI:456216"/>
        <dbReference type="EC" id="2.7.1.12"/>
    </reaction>
</comment>
<reference evidence="11 12" key="1">
    <citation type="submission" date="2019-02" db="EMBL/GenBank/DDBJ databases">
        <title>Draft genome sequence of Muricauda sp. 176CP4-71.</title>
        <authorList>
            <person name="Park J.-S."/>
        </authorList>
    </citation>
    <scope>NUCLEOTIDE SEQUENCE [LARGE SCALE GENOMIC DNA]</scope>
    <source>
        <strain evidence="11 12">176CP4-71</strain>
    </source>
</reference>
<proteinExistence type="inferred from homology"/>
<keyword evidence="7 10" id="KW-0067">ATP-binding</keyword>
<dbReference type="OrthoDB" id="9813917at2"/>
<dbReference type="GO" id="GO:0005524">
    <property type="term" value="F:ATP binding"/>
    <property type="evidence" value="ECO:0007669"/>
    <property type="project" value="UniProtKB-KW"/>
</dbReference>
<dbReference type="Proteomes" id="UP000291981">
    <property type="component" value="Unassembled WGS sequence"/>
</dbReference>
<evidence type="ECO:0000256" key="2">
    <source>
        <dbReference type="ARBA" id="ARBA00008420"/>
    </source>
</evidence>
<dbReference type="EC" id="2.7.1.12" evidence="3 10"/>
<evidence type="ECO:0000256" key="9">
    <source>
        <dbReference type="ARBA" id="ARBA00048090"/>
    </source>
</evidence>
<evidence type="ECO:0000256" key="7">
    <source>
        <dbReference type="ARBA" id="ARBA00022840"/>
    </source>
</evidence>
<dbReference type="GO" id="GO:0005737">
    <property type="term" value="C:cytoplasm"/>
    <property type="evidence" value="ECO:0007669"/>
    <property type="project" value="TreeGrafter"/>
</dbReference>
<comment type="similarity">
    <text evidence="2 10">Belongs to the gluconokinase GntK/GntV family.</text>
</comment>
<keyword evidence="8" id="KW-0311">Gluconate utilization</keyword>
<accession>A0A4Q8QLC3</accession>
<dbReference type="InterPro" id="IPR031322">
    <property type="entry name" value="Shikimate/glucono_kinase"/>
</dbReference>
<keyword evidence="6 10" id="KW-0418">Kinase</keyword>
<dbReference type="PANTHER" id="PTHR43442:SF3">
    <property type="entry name" value="GLUCONOKINASE-RELATED"/>
    <property type="match status" value="1"/>
</dbReference>
<evidence type="ECO:0000313" key="12">
    <source>
        <dbReference type="Proteomes" id="UP000291981"/>
    </source>
</evidence>
<comment type="caution">
    <text evidence="11">The sequence shown here is derived from an EMBL/GenBank/DDBJ whole genome shotgun (WGS) entry which is preliminary data.</text>
</comment>
<evidence type="ECO:0000256" key="5">
    <source>
        <dbReference type="ARBA" id="ARBA00022741"/>
    </source>
</evidence>
<dbReference type="GO" id="GO:0046316">
    <property type="term" value="F:gluconokinase activity"/>
    <property type="evidence" value="ECO:0007669"/>
    <property type="project" value="UniProtKB-EC"/>
</dbReference>
<dbReference type="AlphaFoldDB" id="A0A4Q8QLC3"/>
<comment type="pathway">
    <text evidence="1">Carbohydrate acid metabolism.</text>
</comment>
<evidence type="ECO:0000256" key="10">
    <source>
        <dbReference type="RuleBase" id="RU363066"/>
    </source>
</evidence>
<keyword evidence="12" id="KW-1185">Reference proteome</keyword>
<keyword evidence="4 10" id="KW-0808">Transferase</keyword>
<evidence type="ECO:0000256" key="1">
    <source>
        <dbReference type="ARBA" id="ARBA00004761"/>
    </source>
</evidence>
<protein>
    <recommendedName>
        <fullName evidence="3 10">Gluconokinase</fullName>
        <ecNumber evidence="3 10">2.7.1.12</ecNumber>
    </recommendedName>
</protein>
<dbReference type="SUPFAM" id="SSF52540">
    <property type="entry name" value="P-loop containing nucleoside triphosphate hydrolases"/>
    <property type="match status" value="1"/>
</dbReference>
<dbReference type="GO" id="GO:0019521">
    <property type="term" value="P:D-gluconate metabolic process"/>
    <property type="evidence" value="ECO:0007669"/>
    <property type="project" value="UniProtKB-KW"/>
</dbReference>
<evidence type="ECO:0000256" key="4">
    <source>
        <dbReference type="ARBA" id="ARBA00022679"/>
    </source>
</evidence>
<evidence type="ECO:0000256" key="3">
    <source>
        <dbReference type="ARBA" id="ARBA00012054"/>
    </source>
</evidence>
<sequence length="164" mass="18519">MTENKKVFIVMGVSGTGKTTVGKLLGKALDIPFFDGDDYHPETNVQKMSAGIPLNDQDREGWLLTLNELAQKHRSSGAVIACSALKESYRKILRKDLDNHLEFVFLQGSFELIKKRMESRKDHFMPAALLKSQFDTLEPPNDAITLSITNDPEMLVSQILRKRQ</sequence>
<dbReference type="CDD" id="cd02021">
    <property type="entry name" value="GntK"/>
    <property type="match status" value="1"/>
</dbReference>
<dbReference type="Gene3D" id="3.40.50.300">
    <property type="entry name" value="P-loop containing nucleotide triphosphate hydrolases"/>
    <property type="match status" value="1"/>
</dbReference>